<comment type="caution">
    <text evidence="2">The sequence shown here is derived from an EMBL/GenBank/DDBJ whole genome shotgun (WGS) entry which is preliminary data.</text>
</comment>
<keyword evidence="3" id="KW-1185">Reference proteome</keyword>
<dbReference type="PANTHER" id="PTHR47837:SF1">
    <property type="entry name" value="GTP PYROPHOSPHOKINASE YJBM"/>
    <property type="match status" value="1"/>
</dbReference>
<dbReference type="InterPro" id="IPR043519">
    <property type="entry name" value="NT_sf"/>
</dbReference>
<dbReference type="RefSeq" id="WP_317713923.1">
    <property type="nucleotide sequence ID" value="NZ_JAWLUM010000003.1"/>
</dbReference>
<reference evidence="2 3" key="1">
    <citation type="submission" date="2023-10" db="EMBL/GenBank/DDBJ databases">
        <title>Development of a sustainable strategy for remediation of hydrocarbon-contaminated territories based on the waste exchange concept.</title>
        <authorList>
            <person name="Krivoruchko A."/>
        </authorList>
    </citation>
    <scope>NUCLEOTIDE SEQUENCE [LARGE SCALE GENOMIC DNA]</scope>
    <source>
        <strain evidence="2 3">IEGM 1236</strain>
    </source>
</reference>
<dbReference type="Proteomes" id="UP001185792">
    <property type="component" value="Unassembled WGS sequence"/>
</dbReference>
<dbReference type="SMART" id="SM00954">
    <property type="entry name" value="RelA_SpoT"/>
    <property type="match status" value="1"/>
</dbReference>
<dbReference type="InterPro" id="IPR007685">
    <property type="entry name" value="RelA_SpoT"/>
</dbReference>
<dbReference type="SUPFAM" id="SSF81301">
    <property type="entry name" value="Nucleotidyltransferase"/>
    <property type="match status" value="1"/>
</dbReference>
<dbReference type="Gene3D" id="3.30.460.10">
    <property type="entry name" value="Beta Polymerase, domain 2"/>
    <property type="match status" value="1"/>
</dbReference>
<dbReference type="CDD" id="cd05399">
    <property type="entry name" value="NT_Rel-Spo_like"/>
    <property type="match status" value="1"/>
</dbReference>
<protein>
    <submittedName>
        <fullName evidence="2">RelA/SpoT domain-containing protein</fullName>
    </submittedName>
</protein>
<evidence type="ECO:0000259" key="1">
    <source>
        <dbReference type="SMART" id="SM00954"/>
    </source>
</evidence>
<accession>A0ABU4EZX7</accession>
<name>A0ABU4EZX7_WILMA</name>
<gene>
    <name evidence="2" type="ORF">R4198_17465</name>
</gene>
<organism evidence="2 3">
    <name type="scientific">Williamsia marianensis</name>
    <dbReference type="NCBI Taxonomy" id="85044"/>
    <lineage>
        <taxon>Bacteria</taxon>
        <taxon>Bacillati</taxon>
        <taxon>Actinomycetota</taxon>
        <taxon>Actinomycetes</taxon>
        <taxon>Mycobacteriales</taxon>
        <taxon>Nocardiaceae</taxon>
        <taxon>Williamsia</taxon>
    </lineage>
</organism>
<proteinExistence type="predicted"/>
<evidence type="ECO:0000313" key="3">
    <source>
        <dbReference type="Proteomes" id="UP001185792"/>
    </source>
</evidence>
<feature type="domain" description="RelA/SpoT" evidence="1">
    <location>
        <begin position="72"/>
        <end position="188"/>
    </location>
</feature>
<dbReference type="InterPro" id="IPR052366">
    <property type="entry name" value="GTP_Pyrophosphokinase"/>
</dbReference>
<dbReference type="PANTHER" id="PTHR47837">
    <property type="entry name" value="GTP PYROPHOSPHOKINASE YJBM"/>
    <property type="match status" value="1"/>
</dbReference>
<evidence type="ECO:0000313" key="2">
    <source>
        <dbReference type="EMBL" id="MDV7135491.1"/>
    </source>
</evidence>
<dbReference type="EMBL" id="JAWLUM010000003">
    <property type="protein sequence ID" value="MDV7135491.1"/>
    <property type="molecule type" value="Genomic_DNA"/>
</dbReference>
<sequence length="243" mass="27686">MTDLPSKSQINKCGETIRQWRYEGRDVTSEDIEHALAVIRAFREAHAYPLAKVRYGLRSMIRTENAHEAIGQRLKRVPRIVRKLQRTANSPTGRTALARLEDIGGVRAVLADGAELERVRKRIERNWSSVYKRPPRDYIAVPKAEGYRAVHFVVVRDDRAIEVQLRTRGQQQWADAAEAADARLASRGVKLKDGDAPPEILEYFSAAGEMIHRREYGLDISPELVERFGHARTAVVDAGYYRR</sequence>
<dbReference type="Pfam" id="PF04607">
    <property type="entry name" value="RelA_SpoT"/>
    <property type="match status" value="1"/>
</dbReference>